<dbReference type="Gene3D" id="3.75.10.10">
    <property type="entry name" value="L-arginine/glycine Amidinotransferase, Chain A"/>
    <property type="match status" value="1"/>
</dbReference>
<comment type="caution">
    <text evidence="2">The sequence shown here is derived from an EMBL/GenBank/DDBJ whole genome shotgun (WGS) entry which is preliminary data.</text>
</comment>
<name>H1HJ17_9BACT</name>
<dbReference type="STRING" id="999422.HMPREF9944_00161"/>
<keyword evidence="1" id="KW-0378">Hydrolase</keyword>
<dbReference type="GO" id="GO:0004668">
    <property type="term" value="F:protein-arginine deiminase activity"/>
    <property type="evidence" value="ECO:0007669"/>
    <property type="project" value="InterPro"/>
</dbReference>
<evidence type="ECO:0008006" key="4">
    <source>
        <dbReference type="Google" id="ProtNLM"/>
    </source>
</evidence>
<evidence type="ECO:0000313" key="2">
    <source>
        <dbReference type="EMBL" id="EHO74410.1"/>
    </source>
</evidence>
<dbReference type="Pfam" id="PF04371">
    <property type="entry name" value="PAD_porph"/>
    <property type="match status" value="1"/>
</dbReference>
<dbReference type="PATRIC" id="fig|999422.3.peg.151"/>
<accession>H1HJ17</accession>
<evidence type="ECO:0000256" key="1">
    <source>
        <dbReference type="ARBA" id="ARBA00022801"/>
    </source>
</evidence>
<sequence>MLLAEWAPQRGIQLTWPHAGTDWKPYLDEITKTFVEMARAITCDERLYLISPEVPQTKTLLEKQLTDDQLANITFYQIDSNDTWARDHGAITLTNGTEARYLDFKFNGWGEKFEWQKDNVITANMAGLGAFDGVVEDHTDFVLEGGSIESDGKGTIFTTSSCLLAPHRNQPMTRAEIEERLLKTLYAVRIVWIEHGKLEGDDTDGHIDTTVRLAPDDTLLYIYSDENDEHFTDFQAMENQLKALRTLEDKPYRLLRLPFPEAIYDNGVRLPATYANFVILNHSVLCPTYAQPYRDGRAMSQLQKAFPGRKIIGIDARTVIRQHGSLHCLTMQFPKI</sequence>
<gene>
    <name evidence="2" type="ORF">HMPREF9944_00161</name>
</gene>
<reference evidence="2 3" key="1">
    <citation type="submission" date="2011-12" db="EMBL/GenBank/DDBJ databases">
        <title>The Genome Sequence of Prevotella maculosa OT 289.</title>
        <authorList>
            <consortium name="The Broad Institute Genome Sequencing Platform"/>
            <person name="Earl A."/>
            <person name="Ward D."/>
            <person name="Feldgarden M."/>
            <person name="Gevers D."/>
            <person name="Izard J."/>
            <person name="Blanton J.M."/>
            <person name="Mathney J."/>
            <person name="Tanner A.C."/>
            <person name="Dewhirst F.E."/>
            <person name="Young S.K."/>
            <person name="Zeng Q."/>
            <person name="Gargeya S."/>
            <person name="Fitzgerald M."/>
            <person name="Haas B."/>
            <person name="Abouelleil A."/>
            <person name="Alvarado L."/>
            <person name="Arachchi H.M."/>
            <person name="Berlin A."/>
            <person name="Chapman S.B."/>
            <person name="Gearin G."/>
            <person name="Goldberg J."/>
            <person name="Griggs A."/>
            <person name="Gujja S."/>
            <person name="Hansen M."/>
            <person name="Heiman D."/>
            <person name="Howarth C."/>
            <person name="Larimer J."/>
            <person name="Lui A."/>
            <person name="MacDonald P.J.P."/>
            <person name="McCowen C."/>
            <person name="Montmayeur A."/>
            <person name="Murphy C."/>
            <person name="Neiman D."/>
            <person name="Pearson M."/>
            <person name="Priest M."/>
            <person name="Roberts A."/>
            <person name="Saif S."/>
            <person name="Shea T."/>
            <person name="Sisk P."/>
            <person name="Stolte C."/>
            <person name="Sykes S."/>
            <person name="Wortman J."/>
            <person name="Nusbaum C."/>
            <person name="Birren B."/>
        </authorList>
    </citation>
    <scope>NUCLEOTIDE SEQUENCE [LARGE SCALE GENOMIC DNA]</scope>
    <source>
        <strain evidence="2 3">OT 289</strain>
    </source>
</reference>
<dbReference type="HOGENOM" id="CLU_037682_0_0_10"/>
<dbReference type="Proteomes" id="UP000003167">
    <property type="component" value="Unassembled WGS sequence"/>
</dbReference>
<protein>
    <recommendedName>
        <fullName evidence="4">Agmatine deiminase</fullName>
    </recommendedName>
</protein>
<proteinExistence type="predicted"/>
<dbReference type="GO" id="GO:0047632">
    <property type="term" value="F:agmatine deiminase activity"/>
    <property type="evidence" value="ECO:0007669"/>
    <property type="project" value="TreeGrafter"/>
</dbReference>
<dbReference type="AlphaFoldDB" id="H1HJ17"/>
<organism evidence="2 3">
    <name type="scientific">Segatella maculosa OT 289</name>
    <dbReference type="NCBI Taxonomy" id="999422"/>
    <lineage>
        <taxon>Bacteria</taxon>
        <taxon>Pseudomonadati</taxon>
        <taxon>Bacteroidota</taxon>
        <taxon>Bacteroidia</taxon>
        <taxon>Bacteroidales</taxon>
        <taxon>Prevotellaceae</taxon>
        <taxon>Segatella</taxon>
    </lineage>
</organism>
<evidence type="ECO:0000313" key="3">
    <source>
        <dbReference type="Proteomes" id="UP000003167"/>
    </source>
</evidence>
<dbReference type="GO" id="GO:0009446">
    <property type="term" value="P:putrescine biosynthetic process"/>
    <property type="evidence" value="ECO:0007669"/>
    <property type="project" value="InterPro"/>
</dbReference>
<dbReference type="PANTHER" id="PTHR31377">
    <property type="entry name" value="AGMATINE DEIMINASE-RELATED"/>
    <property type="match status" value="1"/>
</dbReference>
<dbReference type="EMBL" id="AGEK01000010">
    <property type="protein sequence ID" value="EHO74410.1"/>
    <property type="molecule type" value="Genomic_DNA"/>
</dbReference>
<dbReference type="PANTHER" id="PTHR31377:SF0">
    <property type="entry name" value="AGMATINE DEIMINASE-RELATED"/>
    <property type="match status" value="1"/>
</dbReference>
<dbReference type="SUPFAM" id="SSF55909">
    <property type="entry name" value="Pentein"/>
    <property type="match status" value="1"/>
</dbReference>
<keyword evidence="3" id="KW-1185">Reference proteome</keyword>
<dbReference type="InterPro" id="IPR007466">
    <property type="entry name" value="Peptidyl-Arg-deiminase_porph"/>
</dbReference>